<dbReference type="RefSeq" id="YP_424968.1">
    <property type="nucleotide sequence ID" value="NC_007637.1"/>
</dbReference>
<accession>Q2WC02</accession>
<reference evidence="1 2" key="1">
    <citation type="journal article" date="2006" name="Mol. Microbiol.">
        <title>Evolution of bacteriophages infecting encapsulated bacteria: lessons from Escherichia coli K1-specific phages.</title>
        <authorList>
            <person name="Stummeyer K."/>
            <person name="Schwarzer D."/>
            <person name="Claus H."/>
            <person name="Vogel U."/>
            <person name="Gerardy-Schahn R."/>
            <person name="Muhlenhoff M."/>
        </authorList>
    </citation>
    <scope>NUCLEOTIDE SEQUENCE</scope>
</reference>
<dbReference type="OrthoDB" id="41605at10239"/>
<protein>
    <submittedName>
        <fullName evidence="1">Gp1.5 protein</fullName>
    </submittedName>
</protein>
<dbReference type="GeneID" id="3837273"/>
<gene>
    <name evidence="1" type="primary">1.5</name>
</gene>
<sequence length="51" mass="5819">MIQLTEDQLKQLLVDAWFAGHETSQYTPNSYGDANRYARSTLKEVKEDVSA</sequence>
<name>Q2WC02_BPK1E</name>
<keyword evidence="2" id="KW-1185">Reference proteome</keyword>
<organismHost>
    <name type="scientific">Escherichia coli</name>
    <dbReference type="NCBI Taxonomy" id="562"/>
</organismHost>
<proteinExistence type="predicted"/>
<evidence type="ECO:0000313" key="2">
    <source>
        <dbReference type="Proteomes" id="UP000001154"/>
    </source>
</evidence>
<dbReference type="KEGG" id="vg:3837273"/>
<dbReference type="Proteomes" id="UP000001154">
    <property type="component" value="Segment"/>
</dbReference>
<organism evidence="1 2">
    <name type="scientific">Escherichia phage K1E</name>
    <name type="common">Bacteriophage K1E</name>
    <dbReference type="NCBI Taxonomy" id="344022"/>
    <lineage>
        <taxon>Viruses</taxon>
        <taxon>Duplodnaviria</taxon>
        <taxon>Heunggongvirae</taxon>
        <taxon>Uroviricota</taxon>
        <taxon>Caudoviricetes</taxon>
        <taxon>Autographivirales</taxon>
        <taxon>Autosignataviridae</taxon>
        <taxon>Molineuxvirinae</taxon>
        <taxon>Vectrevirus</taxon>
    </lineage>
</organism>
<dbReference type="EMBL" id="AM084415">
    <property type="protein sequence ID" value="CAJ29399.1"/>
    <property type="molecule type" value="Genomic_DNA"/>
</dbReference>
<evidence type="ECO:0000313" key="1">
    <source>
        <dbReference type="EMBL" id="CAJ29399.1"/>
    </source>
</evidence>